<dbReference type="PANTHER" id="PTHR43861">
    <property type="entry name" value="TRANS-ACONITATE 2-METHYLTRANSFERASE-RELATED"/>
    <property type="match status" value="1"/>
</dbReference>
<protein>
    <submittedName>
        <fullName evidence="3">SAM-dependent methyltransferase</fullName>
    </submittedName>
</protein>
<accession>A0A0M3V924</accession>
<keyword evidence="1 3" id="KW-0808">Transferase</keyword>
<dbReference type="Pfam" id="PF13649">
    <property type="entry name" value="Methyltransf_25"/>
    <property type="match status" value="1"/>
</dbReference>
<name>A0A0M3V924_9GAMM</name>
<dbReference type="PANTHER" id="PTHR43861:SF3">
    <property type="entry name" value="PUTATIVE (AFU_ORTHOLOGUE AFUA_2G14390)-RELATED"/>
    <property type="match status" value="1"/>
</dbReference>
<sequence length="199" mass="22107">MWDQRYSEAEYVFGTEPNDFLKEVFQRIPSGGRVLCLAEGEGRNAVFLAEQGYEVTAIDLSEVGLKKALKLASDKGVHITTQVADLAEYDFGNQQWDGIVSISVHLPDTLRQQVHAQIEPALKHGGVFILEAYTYEQTKMAGIGGPDASQKDRFMSLAKLQMELAVLHEVIGIEKHRSLSEGKRHKGLSAVVQFVGYKE</sequence>
<feature type="domain" description="Methyltransferase" evidence="2">
    <location>
        <begin position="34"/>
        <end position="126"/>
    </location>
</feature>
<keyword evidence="4" id="KW-1185">Reference proteome</keyword>
<proteinExistence type="predicted"/>
<dbReference type="GO" id="GO:0008168">
    <property type="term" value="F:methyltransferase activity"/>
    <property type="evidence" value="ECO:0007669"/>
    <property type="project" value="UniProtKB-KW"/>
</dbReference>
<dbReference type="Gene3D" id="3.40.50.150">
    <property type="entry name" value="Vaccinia Virus protein VP39"/>
    <property type="match status" value="1"/>
</dbReference>
<dbReference type="EMBL" id="CP012678">
    <property type="protein sequence ID" value="ALF60203.1"/>
    <property type="molecule type" value="Genomic_DNA"/>
</dbReference>
<dbReference type="InterPro" id="IPR029063">
    <property type="entry name" value="SAM-dependent_MTases_sf"/>
</dbReference>
<evidence type="ECO:0000313" key="4">
    <source>
        <dbReference type="Proteomes" id="UP000059847"/>
    </source>
</evidence>
<dbReference type="GO" id="GO:0032259">
    <property type="term" value="P:methylation"/>
    <property type="evidence" value="ECO:0007669"/>
    <property type="project" value="UniProtKB-KW"/>
</dbReference>
<gene>
    <name evidence="3" type="ORF">AOC03_09275</name>
</gene>
<dbReference type="OrthoDB" id="9786503at2"/>
<dbReference type="SUPFAM" id="SSF53335">
    <property type="entry name" value="S-adenosyl-L-methionine-dependent methyltransferases"/>
    <property type="match status" value="1"/>
</dbReference>
<evidence type="ECO:0000256" key="1">
    <source>
        <dbReference type="ARBA" id="ARBA00022679"/>
    </source>
</evidence>
<dbReference type="STRING" id="45610.AOC03_09275"/>
<dbReference type="Proteomes" id="UP000059847">
    <property type="component" value="Chromosome"/>
</dbReference>
<dbReference type="KEGG" id="pur:AOC03_09275"/>
<dbReference type="CDD" id="cd02440">
    <property type="entry name" value="AdoMet_MTases"/>
    <property type="match status" value="1"/>
</dbReference>
<evidence type="ECO:0000313" key="3">
    <source>
        <dbReference type="EMBL" id="ALF60203.1"/>
    </source>
</evidence>
<reference evidence="3 4" key="1">
    <citation type="submission" date="2015-09" db="EMBL/GenBank/DDBJ databases">
        <title>Complete genome of Psychrobacter urativorans R10.10B.</title>
        <authorList>
            <person name="See-Too W.S."/>
            <person name="Chan K.G."/>
        </authorList>
    </citation>
    <scope>NUCLEOTIDE SEQUENCE [LARGE SCALE GENOMIC DNA]</scope>
    <source>
        <strain evidence="3 4">R10.10B</strain>
    </source>
</reference>
<keyword evidence="3" id="KW-0489">Methyltransferase</keyword>
<dbReference type="AlphaFoldDB" id="A0A0M3V924"/>
<organism evidence="3 4">
    <name type="scientific">Psychrobacter urativorans</name>
    <dbReference type="NCBI Taxonomy" id="45610"/>
    <lineage>
        <taxon>Bacteria</taxon>
        <taxon>Pseudomonadati</taxon>
        <taxon>Pseudomonadota</taxon>
        <taxon>Gammaproteobacteria</taxon>
        <taxon>Moraxellales</taxon>
        <taxon>Moraxellaceae</taxon>
        <taxon>Psychrobacter</taxon>
    </lineage>
</organism>
<dbReference type="RefSeq" id="WP_062535353.1">
    <property type="nucleotide sequence ID" value="NZ_CP012678.1"/>
</dbReference>
<evidence type="ECO:0000259" key="2">
    <source>
        <dbReference type="Pfam" id="PF13649"/>
    </source>
</evidence>
<dbReference type="InterPro" id="IPR041698">
    <property type="entry name" value="Methyltransf_25"/>
</dbReference>